<reference evidence="1" key="2">
    <citation type="submission" date="2025-09" db="UniProtKB">
        <authorList>
            <consortium name="Ensembl"/>
        </authorList>
    </citation>
    <scope>IDENTIFICATION</scope>
</reference>
<keyword evidence="2" id="KW-1185">Reference proteome</keyword>
<proteinExistence type="predicted"/>
<dbReference type="Ensembl" id="ENSZLMT00000004906.1">
    <property type="protein sequence ID" value="ENSZLMP00000004741.1"/>
    <property type="gene ID" value="ENSZLMG00000003391.1"/>
</dbReference>
<sequence>FLGVEVAELGEGTSNVVDVVGSFDQGSRHLLAMALDLMGEVGLGRGVGAEHPGGVGQSVVLTPGRPTTPVPPQGLSSNILLGTTQLSPDLLDQLLVLGGQHGGGCKSRQWLVTAAAQGPLSTLADTASNLKPPVVIHCSPQMGQGLPWL</sequence>
<dbReference type="Proteomes" id="UP000694401">
    <property type="component" value="Unassembled WGS sequence"/>
</dbReference>
<protein>
    <submittedName>
        <fullName evidence="1">Uncharacterized protein</fullName>
    </submittedName>
</protein>
<name>A0A8D2NUS0_ZOSLA</name>
<dbReference type="AlphaFoldDB" id="A0A8D2NUS0"/>
<evidence type="ECO:0000313" key="1">
    <source>
        <dbReference type="Ensembl" id="ENSZLMP00000004741.1"/>
    </source>
</evidence>
<accession>A0A8D2NUS0</accession>
<evidence type="ECO:0000313" key="2">
    <source>
        <dbReference type="Proteomes" id="UP000694401"/>
    </source>
</evidence>
<organism evidence="1 2">
    <name type="scientific">Zosterops lateralis melanops</name>
    <dbReference type="NCBI Taxonomy" id="1220523"/>
    <lineage>
        <taxon>Eukaryota</taxon>
        <taxon>Metazoa</taxon>
        <taxon>Chordata</taxon>
        <taxon>Craniata</taxon>
        <taxon>Vertebrata</taxon>
        <taxon>Euteleostomi</taxon>
        <taxon>Archelosauria</taxon>
        <taxon>Archosauria</taxon>
        <taxon>Dinosauria</taxon>
        <taxon>Saurischia</taxon>
        <taxon>Theropoda</taxon>
        <taxon>Coelurosauria</taxon>
        <taxon>Aves</taxon>
        <taxon>Neognathae</taxon>
        <taxon>Neoaves</taxon>
        <taxon>Telluraves</taxon>
        <taxon>Australaves</taxon>
        <taxon>Passeriformes</taxon>
        <taxon>Sylvioidea</taxon>
        <taxon>Zosteropidae</taxon>
        <taxon>Zosterops</taxon>
    </lineage>
</organism>
<reference evidence="1" key="1">
    <citation type="submission" date="2025-08" db="UniProtKB">
        <authorList>
            <consortium name="Ensembl"/>
        </authorList>
    </citation>
    <scope>IDENTIFICATION</scope>
</reference>